<evidence type="ECO:0000313" key="3">
    <source>
        <dbReference type="Proteomes" id="UP000608579"/>
    </source>
</evidence>
<gene>
    <name evidence="2" type="ORF">EYH45_04655</name>
</gene>
<comment type="caution">
    <text evidence="2">The sequence shown here is derived from an EMBL/GenBank/DDBJ whole genome shotgun (WGS) entry which is preliminary data.</text>
</comment>
<dbReference type="Proteomes" id="UP000608579">
    <property type="component" value="Unassembled WGS sequence"/>
</dbReference>
<evidence type="ECO:0000256" key="1">
    <source>
        <dbReference type="ARBA" id="ARBA00007073"/>
    </source>
</evidence>
<dbReference type="EMBL" id="DQVM01000089">
    <property type="protein sequence ID" value="HIQ29837.1"/>
    <property type="molecule type" value="Genomic_DNA"/>
</dbReference>
<evidence type="ECO:0008006" key="4">
    <source>
        <dbReference type="Google" id="ProtNLM"/>
    </source>
</evidence>
<accession>A0A833E9V9</accession>
<reference evidence="2" key="1">
    <citation type="journal article" date="2020" name="ISME J.">
        <title>Gammaproteobacteria mediating utilization of methyl-, sulfur- and petroleum organic compounds in deep ocean hydrothermal plumes.</title>
        <authorList>
            <person name="Zhou Z."/>
            <person name="Liu Y."/>
            <person name="Pan J."/>
            <person name="Cron B.R."/>
            <person name="Toner B.M."/>
            <person name="Anantharaman K."/>
            <person name="Breier J.A."/>
            <person name="Dick G.J."/>
            <person name="Li M."/>
        </authorList>
    </citation>
    <scope>NUCLEOTIDE SEQUENCE</scope>
    <source>
        <strain evidence="2">SZUA-1515</strain>
    </source>
</reference>
<name>A0A833E9V9_CALS0</name>
<dbReference type="NCBIfam" id="NF011470">
    <property type="entry name" value="PRK14887.1"/>
    <property type="match status" value="1"/>
</dbReference>
<sequence>MPQKDEKIYEAMLVIEFENPREANIVFSSISPDNKPLPKGLELSADIEGGRVVFHIRCRRPIMSLLATLDDILRMSALAERISKSIRL</sequence>
<evidence type="ECO:0000313" key="2">
    <source>
        <dbReference type="EMBL" id="HIQ29837.1"/>
    </source>
</evidence>
<dbReference type="InterPro" id="IPR015419">
    <property type="entry name" value="CTAG/Pcc1"/>
</dbReference>
<dbReference type="Pfam" id="PF09341">
    <property type="entry name" value="Pcc1"/>
    <property type="match status" value="1"/>
</dbReference>
<comment type="similarity">
    <text evidence="1">Belongs to the CTAG/PCC1 family.</text>
</comment>
<proteinExistence type="inferred from homology"/>
<protein>
    <recommendedName>
        <fullName evidence="4">KEOPS complex subunit</fullName>
    </recommendedName>
</protein>
<dbReference type="Gene3D" id="3.30.310.50">
    <property type="entry name" value="Alpha-D-phosphohexomutase, C-terminal domain"/>
    <property type="match status" value="1"/>
</dbReference>
<organism evidence="2 3">
    <name type="scientific">Caldiarchaeum subterraneum</name>
    <dbReference type="NCBI Taxonomy" id="311458"/>
    <lineage>
        <taxon>Archaea</taxon>
        <taxon>Nitrososphaerota</taxon>
        <taxon>Candidatus Caldarchaeales</taxon>
        <taxon>Candidatus Caldarchaeaceae</taxon>
        <taxon>Candidatus Caldarchaeum</taxon>
    </lineage>
</organism>
<dbReference type="AlphaFoldDB" id="A0A833E9V9"/>